<keyword evidence="3" id="KW-0413">Isomerase</keyword>
<dbReference type="GO" id="GO:0030170">
    <property type="term" value="F:pyridoxal phosphate binding"/>
    <property type="evidence" value="ECO:0007669"/>
    <property type="project" value="TreeGrafter"/>
</dbReference>
<dbReference type="AlphaFoldDB" id="A0A0B3W5S7"/>
<comment type="cofactor">
    <cofactor evidence="1">
        <name>pyridoxal 5'-phosphate</name>
        <dbReference type="ChEBI" id="CHEBI:597326"/>
    </cofactor>
</comment>
<comment type="caution">
    <text evidence="5">The sequence shown here is derived from an EMBL/GenBank/DDBJ whole genome shotgun (WGS) entry which is preliminary data.</text>
</comment>
<dbReference type="NCBIfam" id="NF040742">
    <property type="entry name" value="racem_Orr"/>
    <property type="match status" value="1"/>
</dbReference>
<dbReference type="CDD" id="cd06815">
    <property type="entry name" value="PLPDE_III_AR_like_1"/>
    <property type="match status" value="1"/>
</dbReference>
<dbReference type="OrthoDB" id="504078at2"/>
<dbReference type="PANTHER" id="PTHR30511:SF3">
    <property type="entry name" value="LYSINE RACEMASE"/>
    <property type="match status" value="1"/>
</dbReference>
<sequence length="354" mass="39759">MYPKLEIDINKLKQNVKVISHMCHDNNISLAFVTKSFCAREKVVEKLVEEGIDYIADSRINNLKKLKNIDLPKMLIRIPMISELEEVVEYSDISFNSELKTIKALNEICERKNIIHKIVLMFDLGDLREGYFYEEDLFNNIKNIQKFKNIKIIGIATNLTCYGAIIPSPINTGRLVEIARKVENEFDLKLEIVSGGNSSSLDLLMNDDMPRGVTNLRIGESIVLGRETAYGKNIKGTYQDAFKLVCEIVECKEKPSVPIGEIGIDAFGNKPVYEDKGILKRAIVAIGKQDIDTDSLMPIDTSIEILGASSDHMILDISKSENDYKVGDEVEFLLTYGGLMSTSTSEYVSKEIIG</sequence>
<evidence type="ECO:0000259" key="4">
    <source>
        <dbReference type="Pfam" id="PF01168"/>
    </source>
</evidence>
<reference evidence="5 6" key="1">
    <citation type="submission" date="2014-12" db="EMBL/GenBank/DDBJ databases">
        <title>Draft genome sequence of Terrisporobacter sp. 08-306576, isolated from the blood culture of a bacteremia patient.</title>
        <authorList>
            <person name="Lund L.C."/>
            <person name="Sydenham T.V."/>
            <person name="Hogh S.V."/>
            <person name="Skov M.N."/>
            <person name="Kemp M."/>
            <person name="Justesen U.S."/>
        </authorList>
    </citation>
    <scope>NUCLEOTIDE SEQUENCE [LARGE SCALE GENOMIC DNA]</scope>
    <source>
        <strain evidence="5 6">08-306576</strain>
    </source>
</reference>
<evidence type="ECO:0000313" key="5">
    <source>
        <dbReference type="EMBL" id="KHS57722.1"/>
    </source>
</evidence>
<evidence type="ECO:0000313" key="6">
    <source>
        <dbReference type="Proteomes" id="UP000031189"/>
    </source>
</evidence>
<accession>A0A0B3W5S7</accession>
<evidence type="ECO:0000256" key="3">
    <source>
        <dbReference type="ARBA" id="ARBA00023235"/>
    </source>
</evidence>
<dbReference type="InterPro" id="IPR001608">
    <property type="entry name" value="Ala_racemase_N"/>
</dbReference>
<dbReference type="Gene3D" id="3.20.20.10">
    <property type="entry name" value="Alanine racemase"/>
    <property type="match status" value="1"/>
</dbReference>
<evidence type="ECO:0000256" key="1">
    <source>
        <dbReference type="ARBA" id="ARBA00001933"/>
    </source>
</evidence>
<name>A0A0B3W5S7_9FIRM</name>
<dbReference type="Pfam" id="PF01168">
    <property type="entry name" value="Ala_racemase_N"/>
    <property type="match status" value="1"/>
</dbReference>
<dbReference type="GO" id="GO:0008784">
    <property type="term" value="F:alanine racemase activity"/>
    <property type="evidence" value="ECO:0007669"/>
    <property type="project" value="TreeGrafter"/>
</dbReference>
<dbReference type="RefSeq" id="WP_039679004.1">
    <property type="nucleotide sequence ID" value="NZ_JAWGXO010000002.1"/>
</dbReference>
<dbReference type="Proteomes" id="UP000031189">
    <property type="component" value="Unassembled WGS sequence"/>
</dbReference>
<dbReference type="STRING" id="1577792.QX51_06020"/>
<protein>
    <submittedName>
        <fullName evidence="5">Alanine racemase</fullName>
    </submittedName>
</protein>
<dbReference type="InterPro" id="IPR000821">
    <property type="entry name" value="Ala_racemase"/>
</dbReference>
<dbReference type="SUPFAM" id="SSF51419">
    <property type="entry name" value="PLP-binding barrel"/>
    <property type="match status" value="1"/>
</dbReference>
<proteinExistence type="predicted"/>
<dbReference type="PANTHER" id="PTHR30511">
    <property type="entry name" value="ALANINE RACEMASE"/>
    <property type="match status" value="1"/>
</dbReference>
<dbReference type="EMBL" id="JWHR01000064">
    <property type="protein sequence ID" value="KHS57722.1"/>
    <property type="molecule type" value="Genomic_DNA"/>
</dbReference>
<organism evidence="5 6">
    <name type="scientific">Terrisporobacter othiniensis</name>
    <dbReference type="NCBI Taxonomy" id="1577792"/>
    <lineage>
        <taxon>Bacteria</taxon>
        <taxon>Bacillati</taxon>
        <taxon>Bacillota</taxon>
        <taxon>Clostridia</taxon>
        <taxon>Peptostreptococcales</taxon>
        <taxon>Peptostreptococcaceae</taxon>
        <taxon>Terrisporobacter</taxon>
    </lineage>
</organism>
<evidence type="ECO:0000256" key="2">
    <source>
        <dbReference type="ARBA" id="ARBA00022898"/>
    </source>
</evidence>
<keyword evidence="6" id="KW-1185">Reference proteome</keyword>
<gene>
    <name evidence="5" type="ORF">QX51_06020</name>
</gene>
<keyword evidence="2" id="KW-0663">Pyridoxal phosphate</keyword>
<feature type="domain" description="Alanine racemase N-terminal" evidence="4">
    <location>
        <begin position="7"/>
        <end position="222"/>
    </location>
</feature>
<dbReference type="GO" id="GO:0005829">
    <property type="term" value="C:cytosol"/>
    <property type="evidence" value="ECO:0007669"/>
    <property type="project" value="TreeGrafter"/>
</dbReference>
<dbReference type="InterPro" id="IPR029066">
    <property type="entry name" value="PLP-binding_barrel"/>
</dbReference>